<proteinExistence type="inferred from homology"/>
<keyword evidence="3 8" id="KW-0813">Transport</keyword>
<dbReference type="EMBL" id="AP035881">
    <property type="protein sequence ID" value="BFP49422.1"/>
    <property type="molecule type" value="Genomic_DNA"/>
</dbReference>
<comment type="caution">
    <text evidence="8">Lacks conserved residue(s) required for the propagation of feature annotation.</text>
</comment>
<dbReference type="InterPro" id="IPR004688">
    <property type="entry name" value="Ni/Co_transpt"/>
</dbReference>
<evidence type="ECO:0000313" key="10">
    <source>
        <dbReference type="EMBL" id="BFP49422.1"/>
    </source>
</evidence>
<feature type="region of interest" description="Disordered" evidence="9">
    <location>
        <begin position="1"/>
        <end position="44"/>
    </location>
</feature>
<dbReference type="GO" id="GO:0005886">
    <property type="term" value="C:plasma membrane"/>
    <property type="evidence" value="ECO:0007669"/>
    <property type="project" value="UniProtKB-SubCell"/>
</dbReference>
<sequence length="132" mass="14193">MRAPGTRAGHAHGPGPVAPDDTPGQERMSLSRGSPHRQRPDHWASAGLTGRRLLPVLFAARMCLFDTIDGTFTNFAYGWACADPLRKVRYNLAVTGLSVAVALVIGTVELLALHADRLFLGGRFWDPVSGST</sequence>
<comment type="subcellular location">
    <subcellularLocation>
        <location evidence="8">Cell membrane</location>
        <topology evidence="8">Multi-pass membrane protein</topology>
    </subcellularLocation>
    <subcellularLocation>
        <location evidence="1">Endomembrane system</location>
        <topology evidence="1">Multi-pass membrane protein</topology>
    </subcellularLocation>
</comment>
<comment type="similarity">
    <text evidence="2 8">Belongs to the NiCoT transporter (TC 2.A.52) family.</text>
</comment>
<evidence type="ECO:0000256" key="7">
    <source>
        <dbReference type="ARBA" id="ARBA00023136"/>
    </source>
</evidence>
<dbReference type="Pfam" id="PF03824">
    <property type="entry name" value="NicO"/>
    <property type="match status" value="1"/>
</dbReference>
<dbReference type="AlphaFoldDB" id="A0AB33K1N5"/>
<reference evidence="10" key="1">
    <citation type="submission" date="2024-07" db="EMBL/GenBank/DDBJ databases">
        <title>Complete genome sequences of cellulolytic bacteria, Kitasatospora sp. CMC57 and Streptomyces sp. CMC78, isolated from Japanese agricultural soil.</title>
        <authorList>
            <person name="Hashimoto T."/>
            <person name="Ito M."/>
            <person name="Iwamoto M."/>
            <person name="Fukahori D."/>
            <person name="Shoda T."/>
            <person name="Sakoda M."/>
            <person name="Morohoshi T."/>
            <person name="Mitsuboshi M."/>
            <person name="Nishizawa T."/>
        </authorList>
    </citation>
    <scope>NUCLEOTIDE SEQUENCE</scope>
    <source>
        <strain evidence="10">CMC57</strain>
    </source>
</reference>
<dbReference type="GO" id="GO:0012505">
    <property type="term" value="C:endomembrane system"/>
    <property type="evidence" value="ECO:0007669"/>
    <property type="project" value="UniProtKB-SubCell"/>
</dbReference>
<evidence type="ECO:0000256" key="3">
    <source>
        <dbReference type="ARBA" id="ARBA00022448"/>
    </source>
</evidence>
<dbReference type="PANTHER" id="PTHR31611">
    <property type="entry name" value="HIGH-AFFINITY NICKEL TRANSPORT PROTEIN NIC1"/>
    <property type="match status" value="1"/>
</dbReference>
<evidence type="ECO:0000256" key="2">
    <source>
        <dbReference type="ARBA" id="ARBA00010892"/>
    </source>
</evidence>
<organism evidence="10">
    <name type="scientific">Kitasatospora sp. CMC57</name>
    <dbReference type="NCBI Taxonomy" id="3231513"/>
    <lineage>
        <taxon>Bacteria</taxon>
        <taxon>Bacillati</taxon>
        <taxon>Actinomycetota</taxon>
        <taxon>Actinomycetes</taxon>
        <taxon>Kitasatosporales</taxon>
        <taxon>Streptomycetaceae</taxon>
        <taxon>Kitasatospora</taxon>
    </lineage>
</organism>
<evidence type="ECO:0000256" key="8">
    <source>
        <dbReference type="RuleBase" id="RU362101"/>
    </source>
</evidence>
<evidence type="ECO:0000256" key="4">
    <source>
        <dbReference type="ARBA" id="ARBA00022596"/>
    </source>
</evidence>
<dbReference type="InterPro" id="IPR011541">
    <property type="entry name" value="Ni/Co_transpt_high_affinity"/>
</dbReference>
<protein>
    <recommendedName>
        <fullName evidence="8">Nickel/cobalt efflux system</fullName>
    </recommendedName>
</protein>
<keyword evidence="4" id="KW-0533">Nickel</keyword>
<accession>A0AB33K1N5</accession>
<keyword evidence="7 8" id="KW-0472">Membrane</keyword>
<name>A0AB33K1N5_9ACTN</name>
<keyword evidence="6 8" id="KW-1133">Transmembrane helix</keyword>
<dbReference type="PANTHER" id="PTHR31611:SF0">
    <property type="entry name" value="HIGH-AFFINITY NICKEL TRANSPORT PROTEIN NIC1"/>
    <property type="match status" value="1"/>
</dbReference>
<evidence type="ECO:0000256" key="5">
    <source>
        <dbReference type="ARBA" id="ARBA00022692"/>
    </source>
</evidence>
<feature type="transmembrane region" description="Helical" evidence="8">
    <location>
        <begin position="92"/>
        <end position="115"/>
    </location>
</feature>
<evidence type="ECO:0000256" key="1">
    <source>
        <dbReference type="ARBA" id="ARBA00004127"/>
    </source>
</evidence>
<gene>
    <name evidence="10" type="ORF">KCMC57_57900</name>
</gene>
<evidence type="ECO:0000256" key="9">
    <source>
        <dbReference type="SAM" id="MobiDB-lite"/>
    </source>
</evidence>
<keyword evidence="5 8" id="KW-0812">Transmembrane</keyword>
<dbReference type="GO" id="GO:0015099">
    <property type="term" value="F:nickel cation transmembrane transporter activity"/>
    <property type="evidence" value="ECO:0007669"/>
    <property type="project" value="UniProtKB-UniRule"/>
</dbReference>
<evidence type="ECO:0000256" key="6">
    <source>
        <dbReference type="ARBA" id="ARBA00022989"/>
    </source>
</evidence>